<dbReference type="RefSeq" id="WP_089976781.1">
    <property type="nucleotide sequence ID" value="NZ_CP084916.1"/>
</dbReference>
<keyword evidence="6" id="KW-1185">Reference proteome</keyword>
<dbReference type="GO" id="GO:0003677">
    <property type="term" value="F:DNA binding"/>
    <property type="evidence" value="ECO:0007669"/>
    <property type="project" value="UniProtKB-KW"/>
</dbReference>
<dbReference type="EMBL" id="FNJW01000008">
    <property type="protein sequence ID" value="SDQ27096.1"/>
    <property type="molecule type" value="Genomic_DNA"/>
</dbReference>
<gene>
    <name evidence="5" type="ORF">SAMN04487752_1534</name>
</gene>
<dbReference type="InterPro" id="IPR010982">
    <property type="entry name" value="Lambda_DNA-bd_dom_sf"/>
</dbReference>
<dbReference type="PANTHER" id="PTHR46558">
    <property type="entry name" value="TRACRIPTIONAL REGULATORY PROTEIN-RELATED-RELATED"/>
    <property type="match status" value="1"/>
</dbReference>
<evidence type="ECO:0000313" key="6">
    <source>
        <dbReference type="Proteomes" id="UP000199481"/>
    </source>
</evidence>
<dbReference type="InterPro" id="IPR001387">
    <property type="entry name" value="Cro/C1-type_HTH"/>
</dbReference>
<sequence length="171" mass="19508">MALGKRLKESRVNKGFSQGDVAEYLQISRQSISKWETGNGYPDLDNLVKLSVYYEVSIDDLLKENQKLKNKIHENEIKIEENHQKLDFIRGFVEKDEGLLLLTIAFIGCLIPPLGFLVAPVMIKRNKKTNTLYKFVYFACACCLLINLFAVYSIAGDYLGWGTTTVEYLVE</sequence>
<reference evidence="6" key="1">
    <citation type="submission" date="2016-10" db="EMBL/GenBank/DDBJ databases">
        <authorList>
            <person name="Varghese N."/>
            <person name="Submissions S."/>
        </authorList>
    </citation>
    <scope>NUCLEOTIDE SEQUENCE [LARGE SCALE GENOMIC DNA]</scope>
    <source>
        <strain evidence="6">MPL-11</strain>
    </source>
</reference>
<dbReference type="PANTHER" id="PTHR46558:SF13">
    <property type="entry name" value="HTH-TYPE TRANSCRIPTIONAL REGULATOR IMMR"/>
    <property type="match status" value="1"/>
</dbReference>
<protein>
    <submittedName>
        <fullName evidence="5">Transcriptional regulator, contains XRE-family HTH domain</fullName>
    </submittedName>
</protein>
<dbReference type="OrthoDB" id="9805856at2"/>
<evidence type="ECO:0000256" key="2">
    <source>
        <dbReference type="SAM" id="Coils"/>
    </source>
</evidence>
<dbReference type="SUPFAM" id="SSF47413">
    <property type="entry name" value="lambda repressor-like DNA-binding domains"/>
    <property type="match status" value="1"/>
</dbReference>
<feature type="transmembrane region" description="Helical" evidence="3">
    <location>
        <begin position="135"/>
        <end position="155"/>
    </location>
</feature>
<keyword evidence="3" id="KW-0472">Membrane</keyword>
<name>A0A1H0ZJ06_9LACT</name>
<keyword evidence="1" id="KW-0238">DNA-binding</keyword>
<dbReference type="SMART" id="SM00530">
    <property type="entry name" value="HTH_XRE"/>
    <property type="match status" value="1"/>
</dbReference>
<dbReference type="Proteomes" id="UP000199481">
    <property type="component" value="Unassembled WGS sequence"/>
</dbReference>
<keyword evidence="2" id="KW-0175">Coiled coil</keyword>
<feature type="transmembrane region" description="Helical" evidence="3">
    <location>
        <begin position="99"/>
        <end position="123"/>
    </location>
</feature>
<dbReference type="Pfam" id="PF01381">
    <property type="entry name" value="HTH_3"/>
    <property type="match status" value="1"/>
</dbReference>
<evidence type="ECO:0000313" key="5">
    <source>
        <dbReference type="EMBL" id="SDQ27096.1"/>
    </source>
</evidence>
<evidence type="ECO:0000256" key="3">
    <source>
        <dbReference type="SAM" id="Phobius"/>
    </source>
</evidence>
<evidence type="ECO:0000259" key="4">
    <source>
        <dbReference type="PROSITE" id="PS50943"/>
    </source>
</evidence>
<keyword evidence="3" id="KW-0812">Transmembrane</keyword>
<dbReference type="CDD" id="cd00093">
    <property type="entry name" value="HTH_XRE"/>
    <property type="match status" value="1"/>
</dbReference>
<accession>A0A1H0ZJ06</accession>
<organism evidence="5 6">
    <name type="scientific">Carnobacterium viridans</name>
    <dbReference type="NCBI Taxonomy" id="174587"/>
    <lineage>
        <taxon>Bacteria</taxon>
        <taxon>Bacillati</taxon>
        <taxon>Bacillota</taxon>
        <taxon>Bacilli</taxon>
        <taxon>Lactobacillales</taxon>
        <taxon>Carnobacteriaceae</taxon>
        <taxon>Carnobacterium</taxon>
    </lineage>
</organism>
<dbReference type="Gene3D" id="1.10.260.40">
    <property type="entry name" value="lambda repressor-like DNA-binding domains"/>
    <property type="match status" value="1"/>
</dbReference>
<dbReference type="AlphaFoldDB" id="A0A1H0ZJ06"/>
<feature type="coiled-coil region" evidence="2">
    <location>
        <begin position="58"/>
        <end position="85"/>
    </location>
</feature>
<evidence type="ECO:0000256" key="1">
    <source>
        <dbReference type="ARBA" id="ARBA00023125"/>
    </source>
</evidence>
<feature type="domain" description="HTH cro/C1-type" evidence="4">
    <location>
        <begin position="7"/>
        <end position="61"/>
    </location>
</feature>
<keyword evidence="3" id="KW-1133">Transmembrane helix</keyword>
<proteinExistence type="predicted"/>
<dbReference type="PROSITE" id="PS50943">
    <property type="entry name" value="HTH_CROC1"/>
    <property type="match status" value="1"/>
</dbReference>